<dbReference type="GO" id="GO:0006508">
    <property type="term" value="P:proteolysis"/>
    <property type="evidence" value="ECO:0007669"/>
    <property type="project" value="UniProtKB-KW"/>
</dbReference>
<sequence>MIYLDQPAGTGYSYSTSSHIIDNSQEAAKDFYAFVQLFFKRFPQYMDRQFHVLSESHGGQYATNFANYISRQNKIKAWHHQHVHLESILIINGLVNAIIQDETTPEYGCAGPRAFWDDRGDHCKMLRSRVPRFRELFQQCRDFETPLTCVPAMIYGRSGLQEGFEKTGLNRFDVRKSCVRLTSCYKELEWAQSYLNRSEMKAVLGVPNEVNYKWISTDISRAFTRTGDDSHDAIPAVQELLEDGVRVFNIAGDTDFACNFIGAFEWMYQLDSPYAEIFRASRNTVWKLNGKAVGEVRAAGDLGGRTAGNFTWLHIYEAGHWVSYDQREVALEFFSRWVYSMCRIYGTK</sequence>
<organism evidence="7 8">
    <name type="scientific">Rhizoctonia solani</name>
    <dbReference type="NCBI Taxonomy" id="456999"/>
    <lineage>
        <taxon>Eukaryota</taxon>
        <taxon>Fungi</taxon>
        <taxon>Dikarya</taxon>
        <taxon>Basidiomycota</taxon>
        <taxon>Agaricomycotina</taxon>
        <taxon>Agaricomycetes</taxon>
        <taxon>Cantharellales</taxon>
        <taxon>Ceratobasidiaceae</taxon>
        <taxon>Rhizoctonia</taxon>
    </lineage>
</organism>
<evidence type="ECO:0000256" key="4">
    <source>
        <dbReference type="ARBA" id="ARBA00022670"/>
    </source>
</evidence>
<dbReference type="InterPro" id="IPR029058">
    <property type="entry name" value="AB_hydrolase_fold"/>
</dbReference>
<feature type="non-terminal residue" evidence="7">
    <location>
        <position position="348"/>
    </location>
</feature>
<evidence type="ECO:0000256" key="3">
    <source>
        <dbReference type="ARBA" id="ARBA00022645"/>
    </source>
</evidence>
<dbReference type="Proteomes" id="UP000602905">
    <property type="component" value="Unassembled WGS sequence"/>
</dbReference>
<dbReference type="InterPro" id="IPR001563">
    <property type="entry name" value="Peptidase_S10"/>
</dbReference>
<keyword evidence="5" id="KW-0378">Hydrolase</keyword>
<dbReference type="GO" id="GO:0000324">
    <property type="term" value="C:fungal-type vacuole"/>
    <property type="evidence" value="ECO:0007669"/>
    <property type="project" value="TreeGrafter"/>
</dbReference>
<dbReference type="Gene3D" id="3.40.50.1820">
    <property type="entry name" value="alpha/beta hydrolase"/>
    <property type="match status" value="1"/>
</dbReference>
<dbReference type="Pfam" id="PF00450">
    <property type="entry name" value="Peptidase_S10"/>
    <property type="match status" value="1"/>
</dbReference>
<keyword evidence="4" id="KW-0645">Protease</keyword>
<dbReference type="SUPFAM" id="SSF53474">
    <property type="entry name" value="alpha/beta-Hydrolases"/>
    <property type="match status" value="1"/>
</dbReference>
<comment type="caution">
    <text evidence="7">The sequence shown here is derived from an EMBL/GenBank/DDBJ whole genome shotgun (WGS) entry which is preliminary data.</text>
</comment>
<evidence type="ECO:0000256" key="2">
    <source>
        <dbReference type="ARBA" id="ARBA00012446"/>
    </source>
</evidence>
<accession>A0A8H7HGE2</accession>
<dbReference type="PRINTS" id="PR00724">
    <property type="entry name" value="CRBOXYPTASEC"/>
</dbReference>
<dbReference type="OrthoDB" id="443318at2759"/>
<evidence type="ECO:0000313" key="7">
    <source>
        <dbReference type="EMBL" id="KAF8687564.1"/>
    </source>
</evidence>
<comment type="similarity">
    <text evidence="1">Belongs to the peptidase S10 family.</text>
</comment>
<gene>
    <name evidence="7" type="ORF">RHS03_09944</name>
</gene>
<proteinExistence type="inferred from homology"/>
<evidence type="ECO:0000256" key="5">
    <source>
        <dbReference type="ARBA" id="ARBA00022801"/>
    </source>
</evidence>
<keyword evidence="3 7" id="KW-0121">Carboxypeptidase</keyword>
<protein>
    <recommendedName>
        <fullName evidence="2">carboxypeptidase C</fullName>
        <ecNumber evidence="2">3.4.16.5</ecNumber>
    </recommendedName>
</protein>
<evidence type="ECO:0000313" key="8">
    <source>
        <dbReference type="Proteomes" id="UP000602905"/>
    </source>
</evidence>
<reference evidence="7" key="1">
    <citation type="submission" date="2020-09" db="EMBL/GenBank/DDBJ databases">
        <title>Comparative genome analyses of four rice-infecting Rhizoctonia solani isolates reveal extensive enrichment of homogalacturonan modification genes.</title>
        <authorList>
            <person name="Lee D.-Y."/>
            <person name="Jeon J."/>
            <person name="Kim K.-T."/>
            <person name="Cheong K."/>
            <person name="Song H."/>
            <person name="Choi G."/>
            <person name="Ko J."/>
            <person name="Opiyo S.O."/>
            <person name="Zuo S."/>
            <person name="Madhav S."/>
            <person name="Lee Y.-H."/>
            <person name="Wang G.-L."/>
        </authorList>
    </citation>
    <scope>NUCLEOTIDE SEQUENCE</scope>
    <source>
        <strain evidence="7">AG1-IA WGL</strain>
    </source>
</reference>
<keyword evidence="6" id="KW-0325">Glycoprotein</keyword>
<dbReference type="AlphaFoldDB" id="A0A8H7HGE2"/>
<evidence type="ECO:0000256" key="6">
    <source>
        <dbReference type="ARBA" id="ARBA00023180"/>
    </source>
</evidence>
<dbReference type="PANTHER" id="PTHR11802">
    <property type="entry name" value="SERINE PROTEASE FAMILY S10 SERINE CARBOXYPEPTIDASE"/>
    <property type="match status" value="1"/>
</dbReference>
<dbReference type="EC" id="3.4.16.5" evidence="2"/>
<dbReference type="GO" id="GO:0004185">
    <property type="term" value="F:serine-type carboxypeptidase activity"/>
    <property type="evidence" value="ECO:0007669"/>
    <property type="project" value="UniProtKB-EC"/>
</dbReference>
<dbReference type="PANTHER" id="PTHR11802:SF113">
    <property type="entry name" value="SERINE CARBOXYPEPTIDASE CTSA-4.1"/>
    <property type="match status" value="1"/>
</dbReference>
<dbReference type="EMBL" id="JACYCD010000705">
    <property type="protein sequence ID" value="KAF8687564.1"/>
    <property type="molecule type" value="Genomic_DNA"/>
</dbReference>
<evidence type="ECO:0000256" key="1">
    <source>
        <dbReference type="ARBA" id="ARBA00009431"/>
    </source>
</evidence>
<dbReference type="Gene3D" id="1.10.287.410">
    <property type="match status" value="1"/>
</dbReference>
<name>A0A8H7HGE2_9AGAM</name>